<accession>A0A371EXL3</accession>
<dbReference type="InterPro" id="IPR050592">
    <property type="entry name" value="GDSL_lipolytic_enzyme"/>
</dbReference>
<evidence type="ECO:0000256" key="1">
    <source>
        <dbReference type="ARBA" id="ARBA00008668"/>
    </source>
</evidence>
<reference evidence="2" key="1">
    <citation type="submission" date="2018-05" db="EMBL/GenBank/DDBJ databases">
        <title>Draft genome of Mucuna pruriens seed.</title>
        <authorList>
            <person name="Nnadi N.E."/>
            <person name="Vos R."/>
            <person name="Hasami M.H."/>
            <person name="Devisetty U.K."/>
            <person name="Aguiy J.C."/>
        </authorList>
    </citation>
    <scope>NUCLEOTIDE SEQUENCE [LARGE SCALE GENOMIC DNA]</scope>
    <source>
        <strain evidence="2">JCA_2017</strain>
    </source>
</reference>
<proteinExistence type="inferred from homology"/>
<evidence type="ECO:0000313" key="3">
    <source>
        <dbReference type="Proteomes" id="UP000257109"/>
    </source>
</evidence>
<dbReference type="Pfam" id="PF00657">
    <property type="entry name" value="Lipase_GDSL"/>
    <property type="match status" value="1"/>
</dbReference>
<dbReference type="GO" id="GO:0016788">
    <property type="term" value="F:hydrolase activity, acting on ester bonds"/>
    <property type="evidence" value="ECO:0007669"/>
    <property type="project" value="InterPro"/>
</dbReference>
<keyword evidence="3" id="KW-1185">Reference proteome</keyword>
<dbReference type="Proteomes" id="UP000257109">
    <property type="component" value="Unassembled WGS sequence"/>
</dbReference>
<feature type="non-terminal residue" evidence="2">
    <location>
        <position position="1"/>
    </location>
</feature>
<sequence length="150" mass="17052">ELYDLGCRKFGVAGLPPIGCLPFQITMKFEHDRKCVDNENSDAEQYNRKLAQRLPQIQAMLPGSILVYTDLYYTTLNLINHSENYGMEVTNLGCCGLGVVEVSPICNEFTPVCNDASKYVFWDALHYTEASYLYLAKYIEAELLPIFRCT</sequence>
<gene>
    <name evidence="2" type="ORF">CR513_49915</name>
</gene>
<dbReference type="EMBL" id="QJKJ01011565">
    <property type="protein sequence ID" value="RDX70800.1"/>
    <property type="molecule type" value="Genomic_DNA"/>
</dbReference>
<protein>
    <submittedName>
        <fullName evidence="2">GDSL esterase/lipase</fullName>
    </submittedName>
</protein>
<organism evidence="2 3">
    <name type="scientific">Mucuna pruriens</name>
    <name type="common">Velvet bean</name>
    <name type="synonym">Dolichos pruriens</name>
    <dbReference type="NCBI Taxonomy" id="157652"/>
    <lineage>
        <taxon>Eukaryota</taxon>
        <taxon>Viridiplantae</taxon>
        <taxon>Streptophyta</taxon>
        <taxon>Embryophyta</taxon>
        <taxon>Tracheophyta</taxon>
        <taxon>Spermatophyta</taxon>
        <taxon>Magnoliopsida</taxon>
        <taxon>eudicotyledons</taxon>
        <taxon>Gunneridae</taxon>
        <taxon>Pentapetalae</taxon>
        <taxon>rosids</taxon>
        <taxon>fabids</taxon>
        <taxon>Fabales</taxon>
        <taxon>Fabaceae</taxon>
        <taxon>Papilionoideae</taxon>
        <taxon>50 kb inversion clade</taxon>
        <taxon>NPAAA clade</taxon>
        <taxon>indigoferoid/millettioid clade</taxon>
        <taxon>Phaseoleae</taxon>
        <taxon>Mucuna</taxon>
    </lineage>
</organism>
<dbReference type="InterPro" id="IPR036514">
    <property type="entry name" value="SGNH_hydro_sf"/>
</dbReference>
<evidence type="ECO:0000313" key="2">
    <source>
        <dbReference type="EMBL" id="RDX70800.1"/>
    </source>
</evidence>
<dbReference type="Gene3D" id="3.40.50.1110">
    <property type="entry name" value="SGNH hydrolase"/>
    <property type="match status" value="1"/>
</dbReference>
<dbReference type="STRING" id="157652.A0A371EXL3"/>
<comment type="caution">
    <text evidence="2">The sequence shown here is derived from an EMBL/GenBank/DDBJ whole genome shotgun (WGS) entry which is preliminary data.</text>
</comment>
<dbReference type="InterPro" id="IPR001087">
    <property type="entry name" value="GDSL"/>
</dbReference>
<dbReference type="PANTHER" id="PTHR45642">
    <property type="entry name" value="GDSL ESTERASE/LIPASE EXL3"/>
    <property type="match status" value="1"/>
</dbReference>
<dbReference type="PANTHER" id="PTHR45642:SF120">
    <property type="entry name" value="GDSL-LIKE LIPASE_ACYLHYDROLASE"/>
    <property type="match status" value="1"/>
</dbReference>
<dbReference type="AlphaFoldDB" id="A0A371EXL3"/>
<dbReference type="OrthoDB" id="1600564at2759"/>
<name>A0A371EXL3_MUCPR</name>
<comment type="similarity">
    <text evidence="1">Belongs to the 'GDSL' lipolytic enzyme family.</text>
</comment>